<keyword evidence="4" id="KW-1185">Reference proteome</keyword>
<dbReference type="InterPro" id="IPR051829">
    <property type="entry name" value="Multiheme_Cytochr_ET"/>
</dbReference>
<dbReference type="RefSeq" id="WP_144911740.1">
    <property type="nucleotide sequence ID" value="NZ_VLLI01000004.1"/>
</dbReference>
<comment type="caution">
    <text evidence="3">The sequence shown here is derived from an EMBL/GenBank/DDBJ whole genome shotgun (WGS) entry which is preliminary data.</text>
</comment>
<feature type="domain" description="Cytochrome c-552/4" evidence="2">
    <location>
        <begin position="163"/>
        <end position="209"/>
    </location>
</feature>
<accession>A0A562U744</accession>
<proteinExistence type="predicted"/>
<dbReference type="Proteomes" id="UP000317010">
    <property type="component" value="Unassembled WGS sequence"/>
</dbReference>
<evidence type="ECO:0000313" key="3">
    <source>
        <dbReference type="EMBL" id="TWJ01642.1"/>
    </source>
</evidence>
<dbReference type="AlphaFoldDB" id="A0A562U744"/>
<dbReference type="PANTHER" id="PTHR35038:SF8">
    <property type="entry name" value="C-TYPE POLYHEME CYTOCHROME OMCC"/>
    <property type="match status" value="1"/>
</dbReference>
<dbReference type="Pfam" id="PF13435">
    <property type="entry name" value="Cytochrome_C554"/>
    <property type="match status" value="1"/>
</dbReference>
<gene>
    <name evidence="3" type="ORF">JN11_01793</name>
</gene>
<dbReference type="PANTHER" id="PTHR35038">
    <property type="entry name" value="DISSIMILATORY SULFITE REDUCTASE SIRA"/>
    <property type="match status" value="1"/>
</dbReference>
<dbReference type="EMBL" id="VLLI01000004">
    <property type="protein sequence ID" value="TWJ01642.1"/>
    <property type="molecule type" value="Genomic_DNA"/>
</dbReference>
<reference evidence="3 4" key="1">
    <citation type="submission" date="2019-07" db="EMBL/GenBank/DDBJ databases">
        <title>Genomic Encyclopedia of Archaeal and Bacterial Type Strains, Phase II (KMG-II): from individual species to whole genera.</title>
        <authorList>
            <person name="Goeker M."/>
        </authorList>
    </citation>
    <scope>NUCLEOTIDE SEQUENCE [LARGE SCALE GENOMIC DNA]</scope>
    <source>
        <strain evidence="3 4">ATCC BAA-1854</strain>
    </source>
</reference>
<dbReference type="InterPro" id="IPR036280">
    <property type="entry name" value="Multihaem_cyt_sf"/>
</dbReference>
<keyword evidence="1" id="KW-0732">Signal</keyword>
<organism evidence="3 4">
    <name type="scientific">Mucilaginibacter frigoritolerans</name>
    <dbReference type="NCBI Taxonomy" id="652788"/>
    <lineage>
        <taxon>Bacteria</taxon>
        <taxon>Pseudomonadati</taxon>
        <taxon>Bacteroidota</taxon>
        <taxon>Sphingobacteriia</taxon>
        <taxon>Sphingobacteriales</taxon>
        <taxon>Sphingobacteriaceae</taxon>
        <taxon>Mucilaginibacter</taxon>
    </lineage>
</organism>
<evidence type="ECO:0000313" key="4">
    <source>
        <dbReference type="Proteomes" id="UP000317010"/>
    </source>
</evidence>
<protein>
    <submittedName>
        <fullName evidence="3">Cytochrome c554/c'-like protein</fullName>
    </submittedName>
</protein>
<sequence>MKIIIIVTLICAALLAIVYLQFRDNHTDQDPRGNLYVGSAACIKCHSSIYKSYLHTAHYIASGKATENTVHGSFTPGPNVFALSPTQKVVMEKRGSGLFQTLYINGKEVQRHRFDIVLGGVKGESYLYWKGNGLAQLPVSYYSKQNQWLISPGYAPGNINYDRSITRRCLECHASYISDDPNTTQQLNVAEQFEKSSLVYSIDCERCHGPGAQHVSFQTTNPKIKTAKFIKSYSSLSRSQKLDMCAVCHSGNKSPMLTSTFGFRPGDTLSKFKLQEYMAAVDTTHLDVHGNQLQLLASSKCFIYSKMDCATCHDTHQNQRGNIVLYAQKCAGCHSTVNHNYCKMANALNAQFIKVNCIKCHMPALPSKAIIAPTINKTASPDILVHTHHIAIYPQEAKKILASIK</sequence>
<evidence type="ECO:0000259" key="2">
    <source>
        <dbReference type="Pfam" id="PF13435"/>
    </source>
</evidence>
<dbReference type="SUPFAM" id="SSF48695">
    <property type="entry name" value="Multiheme cytochromes"/>
    <property type="match status" value="1"/>
</dbReference>
<dbReference type="InterPro" id="IPR023155">
    <property type="entry name" value="Cyt_c-552/4"/>
</dbReference>
<dbReference type="OrthoDB" id="9814800at2"/>
<evidence type="ECO:0000256" key="1">
    <source>
        <dbReference type="ARBA" id="ARBA00022729"/>
    </source>
</evidence>
<dbReference type="Gene3D" id="1.10.1130.10">
    <property type="entry name" value="Flavocytochrome C3, Chain A"/>
    <property type="match status" value="1"/>
</dbReference>
<name>A0A562U744_9SPHI</name>